<sequence>MNIIVVGASGRVGRACVRRLEAQGRHVIACARHLDGIEASELVTPVAFDMAAPLNAMITVFKDAQADAIIFTAGSRGADVIHVDALGAIKTMEAAKGAGIKRYVLLGALFAAELERWDEPEVKRAIDQLPDYYPAKYFADDHLMHSGLDYTIVEPGALVEEARTGAVNVDGRQTGPIAIEDVAAMLVDSLGQLGSVGRVYQIIQGDTPIAQALQ</sequence>
<dbReference type="KEGG" id="bact:AB656_05880"/>
<dbReference type="RefSeq" id="WP_033504546.1">
    <property type="nucleotide sequence ID" value="NZ_CP011786.1"/>
</dbReference>
<proteinExistence type="predicted"/>
<protein>
    <submittedName>
        <fullName evidence="2">NAD-dependent epimerase/dehydratase</fullName>
    </submittedName>
</protein>
<dbReference type="STRING" id="1437605.AB656_05880"/>
<dbReference type="EMBL" id="JGYK01000003">
    <property type="protein sequence ID" value="KFI38564.1"/>
    <property type="molecule type" value="Genomic_DNA"/>
</dbReference>
<dbReference type="AlphaFoldDB" id="A0A086YWB4"/>
<dbReference type="Gene3D" id="3.40.50.720">
    <property type="entry name" value="NAD(P)-binding Rossmann-like Domain"/>
    <property type="match status" value="1"/>
</dbReference>
<dbReference type="Proteomes" id="UP000029015">
    <property type="component" value="Unassembled WGS sequence"/>
</dbReference>
<dbReference type="InterPro" id="IPR036291">
    <property type="entry name" value="NAD(P)-bd_dom_sf"/>
</dbReference>
<keyword evidence="3" id="KW-1185">Reference proteome</keyword>
<dbReference type="InterPro" id="IPR016040">
    <property type="entry name" value="NAD(P)-bd_dom"/>
</dbReference>
<evidence type="ECO:0000313" key="2">
    <source>
        <dbReference type="EMBL" id="KFI38564.1"/>
    </source>
</evidence>
<dbReference type="PANTHER" id="PTHR15020">
    <property type="entry name" value="FLAVIN REDUCTASE-RELATED"/>
    <property type="match status" value="1"/>
</dbReference>
<evidence type="ECO:0000259" key="1">
    <source>
        <dbReference type="Pfam" id="PF13460"/>
    </source>
</evidence>
<name>A0A086YWB4_9BIFI</name>
<feature type="domain" description="NAD(P)-binding" evidence="1">
    <location>
        <begin position="7"/>
        <end position="190"/>
    </location>
</feature>
<dbReference type="OrthoDB" id="4248066at2"/>
<evidence type="ECO:0000313" key="3">
    <source>
        <dbReference type="Proteomes" id="UP000029015"/>
    </source>
</evidence>
<dbReference type="SUPFAM" id="SSF51735">
    <property type="entry name" value="NAD(P)-binding Rossmann-fold domains"/>
    <property type="match status" value="1"/>
</dbReference>
<dbReference type="eggNOG" id="COG0702">
    <property type="taxonomic scope" value="Bacteria"/>
</dbReference>
<comment type="caution">
    <text evidence="2">The sequence shown here is derived from an EMBL/GenBank/DDBJ whole genome shotgun (WGS) entry which is preliminary data.</text>
</comment>
<dbReference type="Pfam" id="PF13460">
    <property type="entry name" value="NAD_binding_10"/>
    <property type="match status" value="1"/>
</dbReference>
<reference evidence="2 3" key="1">
    <citation type="submission" date="2014-03" db="EMBL/GenBank/DDBJ databases">
        <title>Genomics of Bifidobacteria.</title>
        <authorList>
            <person name="Ventura M."/>
            <person name="Milani C."/>
            <person name="Lugli G.A."/>
        </authorList>
    </citation>
    <scope>NUCLEOTIDE SEQUENCE [LARGE SCALE GENOMIC DNA]</scope>
    <source>
        <strain evidence="2 3">DSM 22766</strain>
    </source>
</reference>
<dbReference type="PATRIC" id="fig|1437605.7.peg.1211"/>
<gene>
    <name evidence="2" type="ORF">BACT_0018</name>
</gene>
<organism evidence="2 3">
    <name type="scientific">Bifidobacterium actinocoloniiforme DSM 22766</name>
    <dbReference type="NCBI Taxonomy" id="1437605"/>
    <lineage>
        <taxon>Bacteria</taxon>
        <taxon>Bacillati</taxon>
        <taxon>Actinomycetota</taxon>
        <taxon>Actinomycetes</taxon>
        <taxon>Bifidobacteriales</taxon>
        <taxon>Bifidobacteriaceae</taxon>
        <taxon>Bifidobacterium</taxon>
    </lineage>
</organism>
<dbReference type="PANTHER" id="PTHR15020:SF50">
    <property type="entry name" value="UPF0659 PROTEIN YMR090W"/>
    <property type="match status" value="1"/>
</dbReference>
<accession>A0A086YWB4</accession>